<gene>
    <name evidence="7" type="ORF">SAMN05421580_1219</name>
</gene>
<evidence type="ECO:0000259" key="6">
    <source>
        <dbReference type="Pfam" id="PF25975"/>
    </source>
</evidence>
<dbReference type="GO" id="GO:0016020">
    <property type="term" value="C:membrane"/>
    <property type="evidence" value="ECO:0007669"/>
    <property type="project" value="InterPro"/>
</dbReference>
<dbReference type="InterPro" id="IPR021647">
    <property type="entry name" value="CusF_Ec"/>
</dbReference>
<comment type="similarity">
    <text evidence="1">Belongs to the membrane fusion protein (MFP) (TC 8.A.1) family.</text>
</comment>
<dbReference type="Gene3D" id="2.40.30.170">
    <property type="match status" value="1"/>
</dbReference>
<evidence type="ECO:0000259" key="5">
    <source>
        <dbReference type="Pfam" id="PF25954"/>
    </source>
</evidence>
<dbReference type="AlphaFoldDB" id="A0A1N7QI03"/>
<keyword evidence="8" id="KW-1185">Reference proteome</keyword>
<dbReference type="Pfam" id="PF11604">
    <property type="entry name" value="CusF_Ec"/>
    <property type="match status" value="4"/>
</dbReference>
<dbReference type="InterPro" id="IPR058792">
    <property type="entry name" value="Beta-barrel_RND_2"/>
</dbReference>
<dbReference type="Gene3D" id="2.40.50.100">
    <property type="match status" value="1"/>
</dbReference>
<dbReference type="InterPro" id="IPR058790">
    <property type="entry name" value="BSH_CusB"/>
</dbReference>
<dbReference type="Proteomes" id="UP000186221">
    <property type="component" value="Unassembled WGS sequence"/>
</dbReference>
<dbReference type="FunFam" id="2.40.30.170:FF:000010">
    <property type="entry name" value="Efflux RND transporter periplasmic adaptor subunit"/>
    <property type="match status" value="1"/>
</dbReference>
<dbReference type="PANTHER" id="PTHR30097">
    <property type="entry name" value="CATION EFFLUX SYSTEM PROTEIN CUSB"/>
    <property type="match status" value="1"/>
</dbReference>
<dbReference type="GO" id="GO:0015679">
    <property type="term" value="P:plasma membrane copper ion transport"/>
    <property type="evidence" value="ECO:0007669"/>
    <property type="project" value="TreeGrafter"/>
</dbReference>
<dbReference type="OrthoDB" id="9806939at2"/>
<accession>A0A1N7QI03</accession>
<dbReference type="STRING" id="453582.SAMN05421580_1219"/>
<dbReference type="Pfam" id="PF25919">
    <property type="entry name" value="BSH_CusB"/>
    <property type="match status" value="1"/>
</dbReference>
<feature type="domain" description="CusB-like beta-barrel" evidence="5">
    <location>
        <begin position="243"/>
        <end position="319"/>
    </location>
</feature>
<dbReference type="Gene3D" id="2.40.420.20">
    <property type="match status" value="1"/>
</dbReference>
<dbReference type="GO" id="GO:0060003">
    <property type="term" value="P:copper ion export"/>
    <property type="evidence" value="ECO:0007669"/>
    <property type="project" value="TreeGrafter"/>
</dbReference>
<feature type="domain" description="Heavy metal binding" evidence="3">
    <location>
        <begin position="43"/>
        <end position="69"/>
    </location>
</feature>
<name>A0A1N7QI03_9RHOB</name>
<dbReference type="RefSeq" id="WP_076486520.1">
    <property type="nucleotide sequence ID" value="NZ_FTOG01000021.1"/>
</dbReference>
<dbReference type="PANTHER" id="PTHR30097:SF15">
    <property type="entry name" value="CATION EFFLUX SYSTEM PROTEIN CUSB"/>
    <property type="match status" value="1"/>
</dbReference>
<evidence type="ECO:0000256" key="2">
    <source>
        <dbReference type="ARBA" id="ARBA00022448"/>
    </source>
</evidence>
<feature type="domain" description="CusB-like barrel-sandwich hybrid" evidence="4">
    <location>
        <begin position="122"/>
        <end position="232"/>
    </location>
</feature>
<dbReference type="InterPro" id="IPR051909">
    <property type="entry name" value="MFP_Cation_Efflux"/>
</dbReference>
<evidence type="ECO:0000313" key="7">
    <source>
        <dbReference type="EMBL" id="SIT22438.1"/>
    </source>
</evidence>
<dbReference type="NCBIfam" id="TIGR01730">
    <property type="entry name" value="RND_mfp"/>
    <property type="match status" value="1"/>
</dbReference>
<dbReference type="GO" id="GO:0046914">
    <property type="term" value="F:transition metal ion binding"/>
    <property type="evidence" value="ECO:0007669"/>
    <property type="project" value="TreeGrafter"/>
</dbReference>
<dbReference type="Pfam" id="PF25975">
    <property type="entry name" value="CzcB_C"/>
    <property type="match status" value="1"/>
</dbReference>
<dbReference type="Gene3D" id="2.40.50.320">
    <property type="entry name" value="Copper binding periplasmic protein CusF"/>
    <property type="match status" value="4"/>
</dbReference>
<evidence type="ECO:0000259" key="4">
    <source>
        <dbReference type="Pfam" id="PF25919"/>
    </source>
</evidence>
<dbReference type="EMBL" id="FTOG01000021">
    <property type="protein sequence ID" value="SIT22438.1"/>
    <property type="molecule type" value="Genomic_DNA"/>
</dbReference>
<proteinExistence type="inferred from homology"/>
<dbReference type="Pfam" id="PF19335">
    <property type="entry name" value="HMBD"/>
    <property type="match status" value="1"/>
</dbReference>
<dbReference type="InterPro" id="IPR045800">
    <property type="entry name" value="HMBD"/>
</dbReference>
<dbReference type="SUPFAM" id="SSF111369">
    <property type="entry name" value="HlyD-like secretion proteins"/>
    <property type="match status" value="1"/>
</dbReference>
<dbReference type="Pfam" id="PF25954">
    <property type="entry name" value="Beta-barrel_RND_2"/>
    <property type="match status" value="1"/>
</dbReference>
<evidence type="ECO:0000259" key="3">
    <source>
        <dbReference type="Pfam" id="PF19335"/>
    </source>
</evidence>
<evidence type="ECO:0000313" key="8">
    <source>
        <dbReference type="Proteomes" id="UP000186221"/>
    </source>
</evidence>
<dbReference type="InterPro" id="IPR042230">
    <property type="entry name" value="CusF_sf"/>
</dbReference>
<dbReference type="GO" id="GO:0030288">
    <property type="term" value="C:outer membrane-bounded periplasmic space"/>
    <property type="evidence" value="ECO:0007669"/>
    <property type="project" value="TreeGrafter"/>
</dbReference>
<protein>
    <submittedName>
        <fullName evidence="7">Membrane fusion protein, Cu(I)/Ag(I) efflux system</fullName>
    </submittedName>
</protein>
<reference evidence="8" key="1">
    <citation type="submission" date="2017-01" db="EMBL/GenBank/DDBJ databases">
        <authorList>
            <person name="Varghese N."/>
            <person name="Submissions S."/>
        </authorList>
    </citation>
    <scope>NUCLEOTIDE SEQUENCE [LARGE SCALE GENOMIC DNA]</scope>
    <source>
        <strain evidence="8">DSM 19945</strain>
    </source>
</reference>
<sequence>MQGRYLALALLALGTGLGAGVTLERLYLTAAPTAGSDGPEILYWVAPMDPNFRRDAPGKSPMGMDLIPVYEGSEPAGDPSVVQLDAAEINAIGVRTALATSDEIAPQIRTVGFAEWNEHRTAHIHTRVEGWIERLEVRAIGDRVAKGDLLFELFSPEVGAATAELVRAIQAEPNSRIVEIAKNRLRSIGLEDQQIERIATTRQAERNIAIYAPQDGVVVALEAAEGMYLKPDVRALTLTDPAKIWVIAEVFERDLGRLSLGMRANARFDHLPGTTFAGQIDYIYPELDKGTRTLPVRLVFDNANGQLRPGMFSSVTLEGADRRMAVTVPSEALIRTGRAERVILKTGDGTFRPRLVTTGLRDGFGAGGRTEVIQGLQAGEEVVASAQFLIDSESVLNAGMMRMAPTETAPVLARGKVVSVDPAARRIVIAHEPVADLDWPAMETGFTVAREVDLQSVSIGDGVEATLHRGADGQLWIGDLMGDDGIAATGHGVATGVTADGRLSMSHDPIPELGWGAMRMDMALIGVDPASVPLNEPVAFDLARDSDGMFAIVAVRPESAPTDAPTTAAPPRLIEATGTITAIDAASGMATISHGPLKAIGMPAMTMDFALAEGLDPASIPLDTEMPIMFEQADDMSLRLASVTPPAPLIEASGTIEAVTADTRMARITHGPMRAIGMPGMTMEFPLAEGLDPATLPIGQTLTLQFAQRADMSLELVQIAAPEVGQ</sequence>
<dbReference type="InterPro" id="IPR006143">
    <property type="entry name" value="RND_pump_MFP"/>
</dbReference>
<organism evidence="7 8">
    <name type="scientific">Rhodobacter aestuarii</name>
    <dbReference type="NCBI Taxonomy" id="453582"/>
    <lineage>
        <taxon>Bacteria</taxon>
        <taxon>Pseudomonadati</taxon>
        <taxon>Pseudomonadota</taxon>
        <taxon>Alphaproteobacteria</taxon>
        <taxon>Rhodobacterales</taxon>
        <taxon>Rhodobacter group</taxon>
        <taxon>Rhodobacter</taxon>
    </lineage>
</organism>
<keyword evidence="2" id="KW-0813">Transport</keyword>
<dbReference type="InterPro" id="IPR058649">
    <property type="entry name" value="CzcB_C"/>
</dbReference>
<feature type="domain" description="CzcB-like C-terminal circularly permuted SH3-like" evidence="6">
    <location>
        <begin position="326"/>
        <end position="390"/>
    </location>
</feature>
<dbReference type="GO" id="GO:0022857">
    <property type="term" value="F:transmembrane transporter activity"/>
    <property type="evidence" value="ECO:0007669"/>
    <property type="project" value="InterPro"/>
</dbReference>
<evidence type="ECO:0000256" key="1">
    <source>
        <dbReference type="ARBA" id="ARBA00009477"/>
    </source>
</evidence>